<keyword evidence="10" id="KW-0732">Signal</keyword>
<evidence type="ECO:0000256" key="5">
    <source>
        <dbReference type="ARBA" id="ARBA00023077"/>
    </source>
</evidence>
<dbReference type="NCBIfam" id="TIGR04057">
    <property type="entry name" value="SusC_RagA_signa"/>
    <property type="match status" value="1"/>
</dbReference>
<evidence type="ECO:0000256" key="1">
    <source>
        <dbReference type="ARBA" id="ARBA00004571"/>
    </source>
</evidence>
<comment type="subcellular location">
    <subcellularLocation>
        <location evidence="1 8">Cell outer membrane</location>
        <topology evidence="1 8">Multi-pass membrane protein</topology>
    </subcellularLocation>
</comment>
<evidence type="ECO:0000256" key="7">
    <source>
        <dbReference type="ARBA" id="ARBA00023237"/>
    </source>
</evidence>
<dbReference type="Pfam" id="PF00593">
    <property type="entry name" value="TonB_dep_Rec_b-barrel"/>
    <property type="match status" value="1"/>
</dbReference>
<evidence type="ECO:0000256" key="8">
    <source>
        <dbReference type="PROSITE-ProRule" id="PRU01360"/>
    </source>
</evidence>
<accession>A0A840CZK9</accession>
<dbReference type="InterPro" id="IPR008969">
    <property type="entry name" value="CarboxyPept-like_regulatory"/>
</dbReference>
<evidence type="ECO:0000256" key="10">
    <source>
        <dbReference type="SAM" id="SignalP"/>
    </source>
</evidence>
<dbReference type="GO" id="GO:0009279">
    <property type="term" value="C:cell outer membrane"/>
    <property type="evidence" value="ECO:0007669"/>
    <property type="project" value="UniProtKB-SubCell"/>
</dbReference>
<dbReference type="Pfam" id="PF07715">
    <property type="entry name" value="Plug"/>
    <property type="match status" value="1"/>
</dbReference>
<keyword evidence="2 8" id="KW-0813">Transport</keyword>
<evidence type="ECO:0000256" key="3">
    <source>
        <dbReference type="ARBA" id="ARBA00022452"/>
    </source>
</evidence>
<dbReference type="NCBIfam" id="TIGR04056">
    <property type="entry name" value="OMP_RagA_SusC"/>
    <property type="match status" value="1"/>
</dbReference>
<evidence type="ECO:0000259" key="11">
    <source>
        <dbReference type="Pfam" id="PF00593"/>
    </source>
</evidence>
<dbReference type="InterPro" id="IPR039426">
    <property type="entry name" value="TonB-dep_rcpt-like"/>
</dbReference>
<keyword evidence="5 9" id="KW-0798">TonB box</keyword>
<feature type="chain" id="PRO_5032923885" evidence="10">
    <location>
        <begin position="21"/>
        <end position="1003"/>
    </location>
</feature>
<dbReference type="EMBL" id="JACIEP010000023">
    <property type="protein sequence ID" value="MBB4038135.1"/>
    <property type="molecule type" value="Genomic_DNA"/>
</dbReference>
<dbReference type="SUPFAM" id="SSF56935">
    <property type="entry name" value="Porins"/>
    <property type="match status" value="1"/>
</dbReference>
<evidence type="ECO:0000313" key="14">
    <source>
        <dbReference type="Proteomes" id="UP000555103"/>
    </source>
</evidence>
<feature type="domain" description="TonB-dependent receptor plug" evidence="12">
    <location>
        <begin position="112"/>
        <end position="220"/>
    </location>
</feature>
<evidence type="ECO:0000256" key="6">
    <source>
        <dbReference type="ARBA" id="ARBA00023136"/>
    </source>
</evidence>
<dbReference type="Gene3D" id="2.60.40.1120">
    <property type="entry name" value="Carboxypeptidase-like, regulatory domain"/>
    <property type="match status" value="1"/>
</dbReference>
<dbReference type="PROSITE" id="PS52016">
    <property type="entry name" value="TONB_DEPENDENT_REC_3"/>
    <property type="match status" value="1"/>
</dbReference>
<keyword evidence="6 8" id="KW-0472">Membrane</keyword>
<dbReference type="RefSeq" id="WP_183308948.1">
    <property type="nucleotide sequence ID" value="NZ_JACIEP010000023.1"/>
</dbReference>
<reference evidence="13 14" key="1">
    <citation type="submission" date="2020-08" db="EMBL/GenBank/DDBJ databases">
        <title>Genomic Encyclopedia of Type Strains, Phase IV (KMG-IV): sequencing the most valuable type-strain genomes for metagenomic binning, comparative biology and taxonomic classification.</title>
        <authorList>
            <person name="Goeker M."/>
        </authorList>
    </citation>
    <scope>NUCLEOTIDE SEQUENCE [LARGE SCALE GENOMIC DNA]</scope>
    <source>
        <strain evidence="13 14">DSM 104969</strain>
    </source>
</reference>
<evidence type="ECO:0000313" key="13">
    <source>
        <dbReference type="EMBL" id="MBB4038135.1"/>
    </source>
</evidence>
<comment type="caution">
    <text evidence="13">The sequence shown here is derived from an EMBL/GenBank/DDBJ whole genome shotgun (WGS) entry which is preliminary data.</text>
</comment>
<keyword evidence="4 8" id="KW-0812">Transmembrane</keyword>
<keyword evidence="3 8" id="KW-1134">Transmembrane beta strand</keyword>
<dbReference type="InterPro" id="IPR000531">
    <property type="entry name" value="Beta-barrel_TonB"/>
</dbReference>
<dbReference type="Gene3D" id="2.40.170.20">
    <property type="entry name" value="TonB-dependent receptor, beta-barrel domain"/>
    <property type="match status" value="1"/>
</dbReference>
<dbReference type="InterPro" id="IPR012910">
    <property type="entry name" value="Plug_dom"/>
</dbReference>
<organism evidence="13 14">
    <name type="scientific">Dysgonomonas hofstadii</name>
    <dbReference type="NCBI Taxonomy" id="637886"/>
    <lineage>
        <taxon>Bacteria</taxon>
        <taxon>Pseudomonadati</taxon>
        <taxon>Bacteroidota</taxon>
        <taxon>Bacteroidia</taxon>
        <taxon>Bacteroidales</taxon>
        <taxon>Dysgonomonadaceae</taxon>
        <taxon>Dysgonomonas</taxon>
    </lineage>
</organism>
<dbReference type="FunFam" id="2.170.130.10:FF:000008">
    <property type="entry name" value="SusC/RagA family TonB-linked outer membrane protein"/>
    <property type="match status" value="1"/>
</dbReference>
<dbReference type="SUPFAM" id="SSF49464">
    <property type="entry name" value="Carboxypeptidase regulatory domain-like"/>
    <property type="match status" value="1"/>
</dbReference>
<feature type="domain" description="TonB-dependent receptor-like beta-barrel" evidence="11">
    <location>
        <begin position="400"/>
        <end position="955"/>
    </location>
</feature>
<dbReference type="InterPro" id="IPR023996">
    <property type="entry name" value="TonB-dep_OMP_SusC/RagA"/>
</dbReference>
<proteinExistence type="inferred from homology"/>
<dbReference type="AlphaFoldDB" id="A0A840CZK9"/>
<protein>
    <submittedName>
        <fullName evidence="13">TonB-linked SusC/RagA family outer membrane protein</fullName>
    </submittedName>
</protein>
<dbReference type="InterPro" id="IPR037066">
    <property type="entry name" value="Plug_dom_sf"/>
</dbReference>
<sequence>MLKRLFFTCLLLFAFANIFAQEVKTISGMVTDSSTGEALIGVTVVETGTPNGTVTDIDGKFTLNIKGDKITVSYVGFNAQEITVSKSTEMNVRLIPNTELDEVVVVGYTSMKKREVLGAVSKVNSKELTQVPAPGVSEALQGRVAGVQVTSATGAPGAGVTVRVRGTGSINSSNDPLYIIDGIPSENGLNSIVPSDIENISVLKDASSAAIYGSRANNGVVLVTTKKGQNGKVKVAYNGQFGVQTHGSLPKMVNTNEYIDIYNVAAKNDGRTLIEGGLIKDFANINHLDEIFRTALLNVHELSVSGGKDKFDYLASFSYYNQEGIIKNSDYEKFSGRVNLNYKATNWLKLGLNVNGGKAKTHVVPSSGDGYGSNEGGSVVRYAYMRNPAIPTYDANGNYVDLPSEYFGQAEYNSFFGDGYNPVGLANMTDRVRDEDTFLGKFNVEAKLPYNIVWNSNFGIDYKKSDYNINNKTWGTNDRINNPSSLLGQNNESLGWTLNSVFNTVQTFNDVHTLNAMAGTEAIRYNGTDKNTSSSVNGDTFYSNDWAYSLLSFFGKVDYNYNYKYYLSALVRQDGSSRFTEGNRWGTFYSFSAGWDIHEEDFMKSIKAINLLKLRAGWGAVGNQNIALYAYTDKYTPYSNYPFGGNPSVGYIQSQLGNDKLKWETSKQFNLGLDMAFGKGEYGFSVDYYNKKSSDMLVRAPLPPSIGNASPYWVNAGKVLNEGVDVELFVRKQYKDMGFSASLNWGYLHNEVLELDAPIQAGRVDNGVFAKYIEKGYSIGSFYLYQMDGIFQNEEEIVKSAYQGANVKPGDVKYKDLNNDGVIDEKDRGHVGSSIPKQTLGLNLQGNYKNWDLSIFFQGAFGHDIYHQMTTETEGFFRGFSVSKDMYDNYWRGEGTSNEYPRPSWSAKSNNAIASTRFLEDASYLRLKNIQLGYTFPIKSRYISSLRAFGSATNLFTFTGYKGLDPEMTVSSNSTGEGDMANGIDWGTYPVSKSFTFGVNITF</sequence>
<evidence type="ECO:0000259" key="12">
    <source>
        <dbReference type="Pfam" id="PF07715"/>
    </source>
</evidence>
<dbReference type="InterPro" id="IPR023997">
    <property type="entry name" value="TonB-dep_OMP_SusC/RagA_CS"/>
</dbReference>
<gene>
    <name evidence="13" type="ORF">GGR21_004064</name>
</gene>
<evidence type="ECO:0000256" key="4">
    <source>
        <dbReference type="ARBA" id="ARBA00022692"/>
    </source>
</evidence>
<keyword evidence="14" id="KW-1185">Reference proteome</keyword>
<dbReference type="InterPro" id="IPR036942">
    <property type="entry name" value="Beta-barrel_TonB_sf"/>
</dbReference>
<name>A0A840CZK9_9BACT</name>
<feature type="signal peptide" evidence="10">
    <location>
        <begin position="1"/>
        <end position="20"/>
    </location>
</feature>
<comment type="similarity">
    <text evidence="8 9">Belongs to the TonB-dependent receptor family.</text>
</comment>
<keyword evidence="7 8" id="KW-0998">Cell outer membrane</keyword>
<dbReference type="Pfam" id="PF13715">
    <property type="entry name" value="CarbopepD_reg_2"/>
    <property type="match status" value="1"/>
</dbReference>
<dbReference type="Gene3D" id="2.170.130.10">
    <property type="entry name" value="TonB-dependent receptor, plug domain"/>
    <property type="match status" value="1"/>
</dbReference>
<evidence type="ECO:0000256" key="9">
    <source>
        <dbReference type="RuleBase" id="RU003357"/>
    </source>
</evidence>
<evidence type="ECO:0000256" key="2">
    <source>
        <dbReference type="ARBA" id="ARBA00022448"/>
    </source>
</evidence>
<dbReference type="Proteomes" id="UP000555103">
    <property type="component" value="Unassembled WGS sequence"/>
</dbReference>